<dbReference type="OrthoDB" id="2269034at2759"/>
<dbReference type="Proteomes" id="UP000807469">
    <property type="component" value="Unassembled WGS sequence"/>
</dbReference>
<evidence type="ECO:0000313" key="2">
    <source>
        <dbReference type="Proteomes" id="UP000807469"/>
    </source>
</evidence>
<evidence type="ECO:0000313" key="1">
    <source>
        <dbReference type="EMBL" id="KAF9475111.1"/>
    </source>
</evidence>
<dbReference type="AlphaFoldDB" id="A0A9P5YWD7"/>
<keyword evidence="2" id="KW-1185">Reference proteome</keyword>
<accession>A0A9P5YWD7</accession>
<reference evidence="1" key="1">
    <citation type="submission" date="2020-11" db="EMBL/GenBank/DDBJ databases">
        <authorList>
            <consortium name="DOE Joint Genome Institute"/>
            <person name="Ahrendt S."/>
            <person name="Riley R."/>
            <person name="Andreopoulos W."/>
            <person name="Labutti K."/>
            <person name="Pangilinan J."/>
            <person name="Ruiz-Duenas F.J."/>
            <person name="Barrasa J.M."/>
            <person name="Sanchez-Garcia M."/>
            <person name="Camarero S."/>
            <person name="Miyauchi S."/>
            <person name="Serrano A."/>
            <person name="Linde D."/>
            <person name="Babiker R."/>
            <person name="Drula E."/>
            <person name="Ayuso-Fernandez I."/>
            <person name="Pacheco R."/>
            <person name="Padilla G."/>
            <person name="Ferreira P."/>
            <person name="Barriuso J."/>
            <person name="Kellner H."/>
            <person name="Castanera R."/>
            <person name="Alfaro M."/>
            <person name="Ramirez L."/>
            <person name="Pisabarro A.G."/>
            <person name="Kuo A."/>
            <person name="Tritt A."/>
            <person name="Lipzen A."/>
            <person name="He G."/>
            <person name="Yan M."/>
            <person name="Ng V."/>
            <person name="Cullen D."/>
            <person name="Martin F."/>
            <person name="Rosso M.-N."/>
            <person name="Henrissat B."/>
            <person name="Hibbett D."/>
            <person name="Martinez A.T."/>
            <person name="Grigoriev I.V."/>
        </authorList>
    </citation>
    <scope>NUCLEOTIDE SEQUENCE</scope>
    <source>
        <strain evidence="1">CIRM-BRFM 674</strain>
    </source>
</reference>
<dbReference type="EMBL" id="MU155347">
    <property type="protein sequence ID" value="KAF9475111.1"/>
    <property type="molecule type" value="Genomic_DNA"/>
</dbReference>
<evidence type="ECO:0008006" key="3">
    <source>
        <dbReference type="Google" id="ProtNLM"/>
    </source>
</evidence>
<proteinExistence type="predicted"/>
<protein>
    <recommendedName>
        <fullName evidence="3">F-box domain-containing protein</fullName>
    </recommendedName>
</protein>
<sequence>MTKPCQYCDYIPDPNLCNPADACESCRELAEVEEQIRKTLIHLAKERQRLKEKINHTHDRMIHRLPVEVASIIFEFCVTGCRNGVIGADLSRSSRYTISAPFILSAVCRQWRMIVHSTPQLWNTLLLYARPNYLLPPNLVEHSIDHSGDLPLSINIYFPSYFAQNSVDHIIDVLNRYTHRWSQMKYIGPSDTFMKLASSNQDLPQLHTLYINPLNDTSHDPSRSEAIKLNSKRLSCLKLFYAVRLGVQDLGLNLQYLKKVELLYTTLYECLDVLRKAPGLRECTFMAENLRDVVRSSDALPLPRNIVIQPEMYSLDISGSILHSSILKELTCPSLTTLTLRFRGEKVDMPLILKFLVASGCCLERLSLIYAELSTQDVTALCKTLPTSLQYLHIYHHRSLPSIRALFEYLGEFTLVNGVQLPRYLLTLRSLFIEEDSSQKDWSHWLLLPKIFGTPAIDSYATQRHRHQLKSVVISVKYRWSRPAVPRYIEAESEAMKRILWLYHQEGVNFGLGMRLPKYDRNGNIIEEVDEDFS</sequence>
<dbReference type="SUPFAM" id="SSF52047">
    <property type="entry name" value="RNI-like"/>
    <property type="match status" value="1"/>
</dbReference>
<name>A0A9P5YWD7_9AGAR</name>
<comment type="caution">
    <text evidence="1">The sequence shown here is derived from an EMBL/GenBank/DDBJ whole genome shotgun (WGS) entry which is preliminary data.</text>
</comment>
<dbReference type="InterPro" id="IPR032675">
    <property type="entry name" value="LRR_dom_sf"/>
</dbReference>
<organism evidence="1 2">
    <name type="scientific">Pholiota conissans</name>
    <dbReference type="NCBI Taxonomy" id="109636"/>
    <lineage>
        <taxon>Eukaryota</taxon>
        <taxon>Fungi</taxon>
        <taxon>Dikarya</taxon>
        <taxon>Basidiomycota</taxon>
        <taxon>Agaricomycotina</taxon>
        <taxon>Agaricomycetes</taxon>
        <taxon>Agaricomycetidae</taxon>
        <taxon>Agaricales</taxon>
        <taxon>Agaricineae</taxon>
        <taxon>Strophariaceae</taxon>
        <taxon>Pholiota</taxon>
    </lineage>
</organism>
<gene>
    <name evidence="1" type="ORF">BDN70DRAFT_884122</name>
</gene>
<dbReference type="Gene3D" id="3.80.10.10">
    <property type="entry name" value="Ribonuclease Inhibitor"/>
    <property type="match status" value="1"/>
</dbReference>